<feature type="domain" description="Glycosyltransferase subfamily 4-like N-terminal" evidence="4">
    <location>
        <begin position="57"/>
        <end position="225"/>
    </location>
</feature>
<dbReference type="PANTHER" id="PTHR45947">
    <property type="entry name" value="SULFOQUINOVOSYL TRANSFERASE SQD2"/>
    <property type="match status" value="1"/>
</dbReference>
<gene>
    <name evidence="5" type="ORF">C1880_07790</name>
</gene>
<feature type="domain" description="Glycosyl transferase family 1" evidence="3">
    <location>
        <begin position="239"/>
        <end position="400"/>
    </location>
</feature>
<evidence type="ECO:0000256" key="2">
    <source>
        <dbReference type="ARBA" id="ARBA00022679"/>
    </source>
</evidence>
<protein>
    <submittedName>
        <fullName evidence="5">Glycosyltransferase family 1 protein</fullName>
    </submittedName>
</protein>
<dbReference type="PANTHER" id="PTHR45947:SF3">
    <property type="entry name" value="SULFOQUINOVOSYL TRANSFERASE SQD2"/>
    <property type="match status" value="1"/>
</dbReference>
<comment type="caution">
    <text evidence="5">The sequence shown here is derived from an EMBL/GenBank/DDBJ whole genome shotgun (WGS) entry which is preliminary data.</text>
</comment>
<dbReference type="InterPro" id="IPR050194">
    <property type="entry name" value="Glycosyltransferase_grp1"/>
</dbReference>
<dbReference type="Pfam" id="PF13439">
    <property type="entry name" value="Glyco_transf_4"/>
    <property type="match status" value="1"/>
</dbReference>
<name>A0A369L984_9ACTN</name>
<keyword evidence="2 5" id="KW-0808">Transferase</keyword>
<keyword evidence="1" id="KW-0328">Glycosyltransferase</keyword>
<evidence type="ECO:0000256" key="1">
    <source>
        <dbReference type="ARBA" id="ARBA00022676"/>
    </source>
</evidence>
<organism evidence="5 6">
    <name type="scientific">Senegalimassilia anaerobia</name>
    <dbReference type="NCBI Taxonomy" id="1473216"/>
    <lineage>
        <taxon>Bacteria</taxon>
        <taxon>Bacillati</taxon>
        <taxon>Actinomycetota</taxon>
        <taxon>Coriobacteriia</taxon>
        <taxon>Coriobacteriales</taxon>
        <taxon>Coriobacteriaceae</taxon>
        <taxon>Senegalimassilia</taxon>
    </lineage>
</organism>
<dbReference type="InterPro" id="IPR001296">
    <property type="entry name" value="Glyco_trans_1"/>
</dbReference>
<dbReference type="GO" id="GO:1901137">
    <property type="term" value="P:carbohydrate derivative biosynthetic process"/>
    <property type="evidence" value="ECO:0007669"/>
    <property type="project" value="UniProtKB-ARBA"/>
</dbReference>
<accession>A0A369L984</accession>
<evidence type="ECO:0000313" key="5">
    <source>
        <dbReference type="EMBL" id="RDB54746.1"/>
    </source>
</evidence>
<evidence type="ECO:0000313" key="6">
    <source>
        <dbReference type="Proteomes" id="UP000253792"/>
    </source>
</evidence>
<dbReference type="InterPro" id="IPR028098">
    <property type="entry name" value="Glyco_trans_4-like_N"/>
</dbReference>
<dbReference type="CDD" id="cd03801">
    <property type="entry name" value="GT4_PimA-like"/>
    <property type="match status" value="1"/>
</dbReference>
<dbReference type="GO" id="GO:0016757">
    <property type="term" value="F:glycosyltransferase activity"/>
    <property type="evidence" value="ECO:0007669"/>
    <property type="project" value="UniProtKB-KW"/>
</dbReference>
<dbReference type="Proteomes" id="UP000253792">
    <property type="component" value="Unassembled WGS sequence"/>
</dbReference>
<dbReference type="AlphaFoldDB" id="A0A369L984"/>
<dbReference type="Gene3D" id="3.40.50.2000">
    <property type="entry name" value="Glycogen Phosphorylase B"/>
    <property type="match status" value="2"/>
</dbReference>
<proteinExistence type="predicted"/>
<dbReference type="EMBL" id="PPTP01000007">
    <property type="protein sequence ID" value="RDB54746.1"/>
    <property type="molecule type" value="Genomic_DNA"/>
</dbReference>
<dbReference type="OrthoDB" id="9802525at2"/>
<dbReference type="Pfam" id="PF00534">
    <property type="entry name" value="Glycos_transf_1"/>
    <property type="match status" value="1"/>
</dbReference>
<keyword evidence="6" id="KW-1185">Reference proteome</keyword>
<sequence length="425" mass="46270">MTRKSSYVYNRLAAIAQNAPTIARRTMLDIASATNVDNSTTRKPCICIFSALYEPHVGGVESYTKGIAEALVTAGCRVIVATSNTDNATALEAVNGIDILRLPCNPLLNSRFPIPKNNQESKRLWSWLNEQPIDYIVVNTRFYPHSILGLRFAKRHGIQPVLIEHGSAHLTLGNTLLDLPLHGVEHAMTAIVKRYSPCCYAVSGKASKWLSHFGFSSCGEVPNSIEADAYLGQASNRHFRSEFNIPDSATLIASAGRFVPEKGVLQLAKATQLASENGNSIFIIMAGNGPLLHDVEQLQYQTVITPGMLSKSDLSALLQQADCFCLPSRSEGFSTVLLEAAACSTAVIATDVGGMREIAPTNEYGIILESMEPKDIAAALTRAAANPEQIRRMGTNAAKRVRQLYTWDKSAQLLLHACKEAQLKR</sequence>
<dbReference type="SUPFAM" id="SSF53756">
    <property type="entry name" value="UDP-Glycosyltransferase/glycogen phosphorylase"/>
    <property type="match status" value="1"/>
</dbReference>
<reference evidence="5 6" key="1">
    <citation type="journal article" date="2018" name="Elife">
        <title>Discovery and characterization of a prevalent human gut bacterial enzyme sufficient for the inactivation of a family of plant toxins.</title>
        <authorList>
            <person name="Koppel N."/>
            <person name="Bisanz J.E."/>
            <person name="Pandelia M.E."/>
            <person name="Turnbaugh P.J."/>
            <person name="Balskus E.P."/>
        </authorList>
    </citation>
    <scope>NUCLEOTIDE SEQUENCE [LARGE SCALE GENOMIC DNA]</scope>
    <source>
        <strain evidence="6">anaerobia AP69FAA</strain>
    </source>
</reference>
<evidence type="ECO:0000259" key="4">
    <source>
        <dbReference type="Pfam" id="PF13439"/>
    </source>
</evidence>
<evidence type="ECO:0000259" key="3">
    <source>
        <dbReference type="Pfam" id="PF00534"/>
    </source>
</evidence>